<keyword evidence="4 6" id="KW-1133">Transmembrane helix</keyword>
<dbReference type="EMBL" id="CP060789">
    <property type="protein sequence ID" value="QNP55057.1"/>
    <property type="molecule type" value="Genomic_DNA"/>
</dbReference>
<evidence type="ECO:0000256" key="6">
    <source>
        <dbReference type="SAM" id="Phobius"/>
    </source>
</evidence>
<evidence type="ECO:0000313" key="8">
    <source>
        <dbReference type="Proteomes" id="UP000516117"/>
    </source>
</evidence>
<protein>
    <submittedName>
        <fullName evidence="7">Oligosaccharide flippase family protein</fullName>
    </submittedName>
</protein>
<comment type="subcellular location">
    <subcellularLocation>
        <location evidence="1">Cell membrane</location>
        <topology evidence="1">Multi-pass membrane protein</topology>
    </subcellularLocation>
</comment>
<evidence type="ECO:0000256" key="4">
    <source>
        <dbReference type="ARBA" id="ARBA00022989"/>
    </source>
</evidence>
<dbReference type="InterPro" id="IPR050833">
    <property type="entry name" value="Poly_Biosynth_Transport"/>
</dbReference>
<feature type="transmembrane region" description="Helical" evidence="6">
    <location>
        <begin position="282"/>
        <end position="306"/>
    </location>
</feature>
<feature type="transmembrane region" description="Helical" evidence="6">
    <location>
        <begin position="373"/>
        <end position="394"/>
    </location>
</feature>
<feature type="transmembrane region" description="Helical" evidence="6">
    <location>
        <begin position="140"/>
        <end position="161"/>
    </location>
</feature>
<reference evidence="7 8" key="1">
    <citation type="submission" date="2020-08" db="EMBL/GenBank/DDBJ databases">
        <title>Genome sequence of Tessaracoccus defluvii JCM 17540T.</title>
        <authorList>
            <person name="Hyun D.-W."/>
            <person name="Bae J.-W."/>
        </authorList>
    </citation>
    <scope>NUCLEOTIDE SEQUENCE [LARGE SCALE GENOMIC DNA]</scope>
    <source>
        <strain evidence="7 8">JCM 17540</strain>
    </source>
</reference>
<feature type="transmembrane region" description="Helical" evidence="6">
    <location>
        <begin position="12"/>
        <end position="34"/>
    </location>
</feature>
<sequence>MSGSAILKSAALVSLGSLLVQIGGLAGQFVYAVWLSPVDFGNWATASASMAVLGALVNAGEANAYLAGDRLVVRRSALRRTFRMNAALLVVGLVIGFGYLMVGDATVALLIGVIALDLPFQGRSAMYVAEFIKARRQGQLIVAQVIATLVRVSVGICVAALVGSSLALGLAMLANSIVMVAVGYLLGVKRGEGGGEAFSEAGPSLRFRAQLALHQVSQVLPSQVDYMVVAAAASPALLGAYFVSYQATGAISGVLAGPLSKATMSELQRVPPAERSGATFRVVLIVTSGMGLVAAALGVVVSQGMWLLPAKWADVGMPLTVLLASLPARFMTPLSEALNMVRSRWRRSTGINVIDTAGTALASLVALSGNIVYLAIAITVWKLVFGMARVLVALEGLRRPALGGIVLPALLGVLGTVFSVLRFGELHWGIALGIGIIHLCQLTLVLVAGRERRLLSDKTAEHSGQ</sequence>
<evidence type="ECO:0000256" key="2">
    <source>
        <dbReference type="ARBA" id="ARBA00022475"/>
    </source>
</evidence>
<keyword evidence="2" id="KW-1003">Cell membrane</keyword>
<keyword evidence="3 6" id="KW-0812">Transmembrane</keyword>
<dbReference type="KEGG" id="tdf:H9L22_12350"/>
<evidence type="ECO:0000256" key="3">
    <source>
        <dbReference type="ARBA" id="ARBA00022692"/>
    </source>
</evidence>
<dbReference type="GO" id="GO:0005886">
    <property type="term" value="C:plasma membrane"/>
    <property type="evidence" value="ECO:0007669"/>
    <property type="project" value="UniProtKB-SubCell"/>
</dbReference>
<dbReference type="AlphaFoldDB" id="A0A7H0H3E1"/>
<keyword evidence="8" id="KW-1185">Reference proteome</keyword>
<keyword evidence="5 6" id="KW-0472">Membrane</keyword>
<accession>A0A7H0H3E1</accession>
<dbReference type="PANTHER" id="PTHR30250:SF11">
    <property type="entry name" value="O-ANTIGEN TRANSPORTER-RELATED"/>
    <property type="match status" value="1"/>
</dbReference>
<evidence type="ECO:0000256" key="1">
    <source>
        <dbReference type="ARBA" id="ARBA00004651"/>
    </source>
</evidence>
<feature type="transmembrane region" description="Helical" evidence="6">
    <location>
        <begin position="401"/>
        <end position="421"/>
    </location>
</feature>
<gene>
    <name evidence="7" type="ORF">H9L22_12350</name>
</gene>
<dbReference type="PANTHER" id="PTHR30250">
    <property type="entry name" value="PST FAMILY PREDICTED COLANIC ACID TRANSPORTER"/>
    <property type="match status" value="1"/>
</dbReference>
<evidence type="ECO:0000313" key="7">
    <source>
        <dbReference type="EMBL" id="QNP55057.1"/>
    </source>
</evidence>
<dbReference type="Proteomes" id="UP000516117">
    <property type="component" value="Chromosome"/>
</dbReference>
<feature type="transmembrane region" description="Helical" evidence="6">
    <location>
        <begin position="107"/>
        <end position="128"/>
    </location>
</feature>
<dbReference type="RefSeq" id="WP_187720193.1">
    <property type="nucleotide sequence ID" value="NZ_BAABBL010000007.1"/>
</dbReference>
<feature type="transmembrane region" description="Helical" evidence="6">
    <location>
        <begin position="40"/>
        <end position="60"/>
    </location>
</feature>
<feature type="transmembrane region" description="Helical" evidence="6">
    <location>
        <begin position="81"/>
        <end position="101"/>
    </location>
</feature>
<feature type="transmembrane region" description="Helical" evidence="6">
    <location>
        <begin position="350"/>
        <end position="367"/>
    </location>
</feature>
<name>A0A7H0H3E1_9ACTN</name>
<proteinExistence type="predicted"/>
<evidence type="ECO:0000256" key="5">
    <source>
        <dbReference type="ARBA" id="ARBA00023136"/>
    </source>
</evidence>
<organism evidence="7 8">
    <name type="scientific">Tessaracoccus defluvii</name>
    <dbReference type="NCBI Taxonomy" id="1285901"/>
    <lineage>
        <taxon>Bacteria</taxon>
        <taxon>Bacillati</taxon>
        <taxon>Actinomycetota</taxon>
        <taxon>Actinomycetes</taxon>
        <taxon>Propionibacteriales</taxon>
        <taxon>Propionibacteriaceae</taxon>
        <taxon>Tessaracoccus</taxon>
    </lineage>
</organism>
<feature type="transmembrane region" description="Helical" evidence="6">
    <location>
        <begin position="167"/>
        <end position="186"/>
    </location>
</feature>
<feature type="transmembrane region" description="Helical" evidence="6">
    <location>
        <begin position="427"/>
        <end position="448"/>
    </location>
</feature>
<dbReference type="Pfam" id="PF13440">
    <property type="entry name" value="Polysacc_synt_3"/>
    <property type="match status" value="1"/>
</dbReference>